<evidence type="ECO:0000313" key="3">
    <source>
        <dbReference type="Proteomes" id="UP000019801"/>
    </source>
</evidence>
<reference evidence="3" key="1">
    <citation type="submission" date="2013-11" db="EMBL/GenBank/DDBJ databases">
        <title>Genome sequencing of Bartonella spp. isolated from human blood.</title>
        <authorList>
            <person name="Raoult D."/>
        </authorList>
    </citation>
    <scope>NUCLEOTIDE SEQUENCE</scope>
    <source>
        <strain evidence="3">BM1374165</strain>
    </source>
</reference>
<dbReference type="PATRIC" id="fig|38323.3.peg.34"/>
<dbReference type="KEGG" id="bhn:PRJBM_00031"/>
<dbReference type="EMBL" id="HG969191">
    <property type="protein sequence ID" value="CDO46060.1"/>
    <property type="molecule type" value="Genomic_DNA"/>
</dbReference>
<protein>
    <recommendedName>
        <fullName evidence="1">Aminoglycoside phosphotransferase domain-containing protein</fullName>
    </recommendedName>
</protein>
<gene>
    <name evidence="2" type="ORF">BM1374165_00031</name>
</gene>
<dbReference type="Gene3D" id="3.90.1200.10">
    <property type="match status" value="1"/>
</dbReference>
<proteinExistence type="predicted"/>
<dbReference type="STRING" id="38323.BM1374165_00031"/>
<dbReference type="SUPFAM" id="SSF56112">
    <property type="entry name" value="Protein kinase-like (PK-like)"/>
    <property type="match status" value="1"/>
</dbReference>
<name>X5MFZ4_BARHN</name>
<dbReference type="InterPro" id="IPR011009">
    <property type="entry name" value="Kinase-like_dom_sf"/>
</dbReference>
<accession>X5MFZ4</accession>
<dbReference type="AlphaFoldDB" id="X5MFZ4"/>
<organism evidence="2 3">
    <name type="scientific">Bartonella henselae</name>
    <name type="common">Rochalimaea henselae</name>
    <dbReference type="NCBI Taxonomy" id="38323"/>
    <lineage>
        <taxon>Bacteria</taxon>
        <taxon>Pseudomonadati</taxon>
        <taxon>Pseudomonadota</taxon>
        <taxon>Alphaproteobacteria</taxon>
        <taxon>Hyphomicrobiales</taxon>
        <taxon>Bartonellaceae</taxon>
        <taxon>Bartonella</taxon>
    </lineage>
</organism>
<dbReference type="Pfam" id="PF01636">
    <property type="entry name" value="APH"/>
    <property type="match status" value="1"/>
</dbReference>
<evidence type="ECO:0000259" key="1">
    <source>
        <dbReference type="Pfam" id="PF01636"/>
    </source>
</evidence>
<dbReference type="KEGG" id="bhs:BM1374165_00031"/>
<feature type="domain" description="Aminoglycoside phosphotransferase" evidence="1">
    <location>
        <begin position="4"/>
        <end position="67"/>
    </location>
</feature>
<dbReference type="Proteomes" id="UP000019801">
    <property type="component" value="Chromosome I"/>
</dbReference>
<dbReference type="InterPro" id="IPR002575">
    <property type="entry name" value="Aminoglycoside_PTrfase"/>
</dbReference>
<sequence>MRNYHSPNILWRTQKEGFARIGLIDFQDGLIGRTAYDLVSLAKDARVFISPTREAKILDAYCNARHQASRPFKESEFRKLYAFAGTQRASKILGIFARLYGRDGKSSYLQYLLHVQDYLARNLSHPMLAPLQSFYQKIGLL</sequence>
<evidence type="ECO:0000313" key="2">
    <source>
        <dbReference type="EMBL" id="CDO46060.1"/>
    </source>
</evidence>